<dbReference type="SUPFAM" id="SSF53218">
    <property type="entry name" value="Molybdenum cofactor biosynthesis proteins"/>
    <property type="match status" value="1"/>
</dbReference>
<dbReference type="InterPro" id="IPR001453">
    <property type="entry name" value="MoaB/Mog_dom"/>
</dbReference>
<dbReference type="Gene3D" id="3.40.980.10">
    <property type="entry name" value="MoaB/Mog-like domain"/>
    <property type="match status" value="1"/>
</dbReference>
<dbReference type="NCBIfam" id="TIGR00199">
    <property type="entry name" value="PncC_domain"/>
    <property type="match status" value="1"/>
</dbReference>
<dbReference type="RefSeq" id="WP_093210613.1">
    <property type="nucleotide sequence ID" value="NZ_FNFL01000001.1"/>
</dbReference>
<dbReference type="NCBIfam" id="TIGR00200">
    <property type="entry name" value="cinA_nterm"/>
    <property type="match status" value="1"/>
</dbReference>
<evidence type="ECO:0000313" key="4">
    <source>
        <dbReference type="Proteomes" id="UP000198694"/>
    </source>
</evidence>
<dbReference type="NCBIfam" id="TIGR00177">
    <property type="entry name" value="molyb_syn"/>
    <property type="match status" value="1"/>
</dbReference>
<dbReference type="HAMAP" id="MF_00226_B">
    <property type="entry name" value="CinA_B"/>
    <property type="match status" value="1"/>
</dbReference>
<dbReference type="PANTHER" id="PTHR13939:SF0">
    <property type="entry name" value="NMN AMIDOHYDROLASE-LIKE PROTEIN YFAY"/>
    <property type="match status" value="1"/>
</dbReference>
<organism evidence="3 4">
    <name type="scientific">Sediminibacillus albus</name>
    <dbReference type="NCBI Taxonomy" id="407036"/>
    <lineage>
        <taxon>Bacteria</taxon>
        <taxon>Bacillati</taxon>
        <taxon>Bacillota</taxon>
        <taxon>Bacilli</taxon>
        <taxon>Bacillales</taxon>
        <taxon>Bacillaceae</taxon>
        <taxon>Sediminibacillus</taxon>
    </lineage>
</organism>
<dbReference type="SUPFAM" id="SSF142433">
    <property type="entry name" value="CinA-like"/>
    <property type="match status" value="1"/>
</dbReference>
<dbReference type="InterPro" id="IPR036425">
    <property type="entry name" value="MoaB/Mog-like_dom_sf"/>
</dbReference>
<accession>A0A1G8VY86</accession>
<dbReference type="Pfam" id="PF18146">
    <property type="entry name" value="CinA_KH"/>
    <property type="match status" value="1"/>
</dbReference>
<dbReference type="STRING" id="407036.SAMN05216243_0442"/>
<dbReference type="CDD" id="cd00885">
    <property type="entry name" value="cinA"/>
    <property type="match status" value="1"/>
</dbReference>
<name>A0A1G8VY86_9BACI</name>
<sequence length="413" mass="45467">MTKQLRAEIVAVGTELLLGQIANTNGQWLSKRLADYGINVFHHSVVGDNLGRVRQVFEYAGQRSDIVVVTGGLGPTDDDLTREAFQVITGLNLKEDEVSLNKISNYFKKNHRDMTPNNKKQALVFETAEVFPNLVGMAPGMVVEVEGVTWIFMPGVPREMKQIANDFAFPYIKNKYQLDAVIQSRMLRFIGIGESQLEHELRRLIDAQNNPTIAPLAQEGEVAIRLTAKARSKKEADLLIDDLEKEILSQVGGYFYGYDEETVEEKVIEKLAEKNLKVAIAESLTGGKFTDRLISVPGASQAVIAGIVCYSPQSKQQLVGVNPETIQLYGTVSKQCAEELSQNIQQKLGADIGISFTGVAGPDSSEGKAPGTVFISVHHKTKGTVSREFNFQGGRSGIRQRTVKKGLEMLLQI</sequence>
<evidence type="ECO:0000313" key="3">
    <source>
        <dbReference type="EMBL" id="SDJ71078.1"/>
    </source>
</evidence>
<dbReference type="InterPro" id="IPR036653">
    <property type="entry name" value="CinA-like_C"/>
</dbReference>
<dbReference type="Pfam" id="PF02464">
    <property type="entry name" value="CinA"/>
    <property type="match status" value="1"/>
</dbReference>
<dbReference type="InterPro" id="IPR008135">
    <property type="entry name" value="Competence-induced_CinA"/>
</dbReference>
<dbReference type="EMBL" id="FNFL01000001">
    <property type="protein sequence ID" value="SDJ71078.1"/>
    <property type="molecule type" value="Genomic_DNA"/>
</dbReference>
<proteinExistence type="inferred from homology"/>
<dbReference type="InterPro" id="IPR008136">
    <property type="entry name" value="CinA_C"/>
</dbReference>
<dbReference type="SMART" id="SM00852">
    <property type="entry name" value="MoCF_biosynth"/>
    <property type="match status" value="1"/>
</dbReference>
<feature type="domain" description="MoaB/Mog" evidence="2">
    <location>
        <begin position="8"/>
        <end position="174"/>
    </location>
</feature>
<dbReference type="Gene3D" id="3.30.70.2860">
    <property type="match status" value="1"/>
</dbReference>
<dbReference type="AlphaFoldDB" id="A0A1G8VY86"/>
<dbReference type="NCBIfam" id="NF001813">
    <property type="entry name" value="PRK00549.1"/>
    <property type="match status" value="1"/>
</dbReference>
<dbReference type="Pfam" id="PF00994">
    <property type="entry name" value="MoCF_biosynth"/>
    <property type="match status" value="1"/>
</dbReference>
<comment type="similarity">
    <text evidence="1">Belongs to the CinA family.</text>
</comment>
<dbReference type="OrthoDB" id="9801454at2"/>
<keyword evidence="4" id="KW-1185">Reference proteome</keyword>
<evidence type="ECO:0000256" key="1">
    <source>
        <dbReference type="HAMAP-Rule" id="MF_00226"/>
    </source>
</evidence>
<dbReference type="Gene3D" id="3.90.950.20">
    <property type="entry name" value="CinA-like"/>
    <property type="match status" value="1"/>
</dbReference>
<protein>
    <recommendedName>
        <fullName evidence="1">Putative competence-damage inducible protein</fullName>
    </recommendedName>
</protein>
<dbReference type="Proteomes" id="UP000198694">
    <property type="component" value="Unassembled WGS sequence"/>
</dbReference>
<gene>
    <name evidence="1" type="primary">cinA</name>
    <name evidence="3" type="ORF">SAMN05216243_0442</name>
</gene>
<dbReference type="InterPro" id="IPR041424">
    <property type="entry name" value="CinA_KH"/>
</dbReference>
<dbReference type="InterPro" id="IPR050101">
    <property type="entry name" value="CinA"/>
</dbReference>
<dbReference type="PIRSF" id="PIRSF006728">
    <property type="entry name" value="CinA"/>
    <property type="match status" value="1"/>
</dbReference>
<dbReference type="PANTHER" id="PTHR13939">
    <property type="entry name" value="NICOTINAMIDE-NUCLEOTIDE AMIDOHYDROLASE PNCC"/>
    <property type="match status" value="1"/>
</dbReference>
<evidence type="ECO:0000259" key="2">
    <source>
        <dbReference type="SMART" id="SM00852"/>
    </source>
</evidence>
<reference evidence="3 4" key="1">
    <citation type="submission" date="2016-10" db="EMBL/GenBank/DDBJ databases">
        <authorList>
            <person name="de Groot N.N."/>
        </authorList>
    </citation>
    <scope>NUCLEOTIDE SEQUENCE [LARGE SCALE GENOMIC DNA]</scope>
    <source>
        <strain evidence="3 4">CGMCC 1.6502</strain>
    </source>
</reference>